<reference evidence="3" key="1">
    <citation type="journal article" date="2019" name="Int. J. Syst. Evol. Microbiol.">
        <title>The Global Catalogue of Microorganisms (GCM) 10K type strain sequencing project: providing services to taxonomists for standard genome sequencing and annotation.</title>
        <authorList>
            <consortium name="The Broad Institute Genomics Platform"/>
            <consortium name="The Broad Institute Genome Sequencing Center for Infectious Disease"/>
            <person name="Wu L."/>
            <person name="Ma J."/>
        </authorList>
    </citation>
    <scope>NUCLEOTIDE SEQUENCE [LARGE SCALE GENOMIC DNA]</scope>
    <source>
        <strain evidence="3">CCM 3243</strain>
    </source>
</reference>
<proteinExistence type="predicted"/>
<dbReference type="Proteomes" id="UP001595871">
    <property type="component" value="Unassembled WGS sequence"/>
</dbReference>
<evidence type="ECO:0000313" key="3">
    <source>
        <dbReference type="Proteomes" id="UP001595871"/>
    </source>
</evidence>
<evidence type="ECO:0000256" key="1">
    <source>
        <dbReference type="SAM" id="MobiDB-lite"/>
    </source>
</evidence>
<organism evidence="2 3">
    <name type="scientific">Streptomyces flavovirens</name>
    <dbReference type="NCBI Taxonomy" id="52258"/>
    <lineage>
        <taxon>Bacteria</taxon>
        <taxon>Bacillati</taxon>
        <taxon>Actinomycetota</taxon>
        <taxon>Actinomycetes</taxon>
        <taxon>Kitasatosporales</taxon>
        <taxon>Streptomycetaceae</taxon>
        <taxon>Streptomyces</taxon>
    </lineage>
</organism>
<feature type="compositionally biased region" description="Basic and acidic residues" evidence="1">
    <location>
        <begin position="120"/>
        <end position="133"/>
    </location>
</feature>
<feature type="compositionally biased region" description="Basic and acidic residues" evidence="1">
    <location>
        <begin position="58"/>
        <end position="67"/>
    </location>
</feature>
<dbReference type="RefSeq" id="WP_200697687.1">
    <property type="nucleotide sequence ID" value="NZ_JBHSCF010000043.1"/>
</dbReference>
<dbReference type="EMBL" id="JBHSCF010000043">
    <property type="protein sequence ID" value="MFC4189573.1"/>
    <property type="molecule type" value="Genomic_DNA"/>
</dbReference>
<gene>
    <name evidence="2" type="ORF">ACFO3R_24760</name>
</gene>
<keyword evidence="3" id="KW-1185">Reference proteome</keyword>
<feature type="region of interest" description="Disordered" evidence="1">
    <location>
        <begin position="120"/>
        <end position="140"/>
    </location>
</feature>
<sequence length="140" mass="15649">MARWYALRHEQPQERRHPERVVTIDRVDYYDQAEVERFWAAHQEGVGTALLGVSGRRSGVEHGEPRGGRPVSAERAQAVQIALGELRRAGEHQRGLAGRLARTHGGNERTWARAVTDARTIHASELGADHEAQRPAPQPE</sequence>
<protein>
    <submittedName>
        <fullName evidence="2">Uncharacterized protein</fullName>
    </submittedName>
</protein>
<feature type="region of interest" description="Disordered" evidence="1">
    <location>
        <begin position="56"/>
        <end position="75"/>
    </location>
</feature>
<name>A0ABV8N9E0_9ACTN</name>
<comment type="caution">
    <text evidence="2">The sequence shown here is derived from an EMBL/GenBank/DDBJ whole genome shotgun (WGS) entry which is preliminary data.</text>
</comment>
<evidence type="ECO:0000313" key="2">
    <source>
        <dbReference type="EMBL" id="MFC4189573.1"/>
    </source>
</evidence>
<accession>A0ABV8N9E0</accession>